<feature type="compositionally biased region" description="Gly residues" evidence="1">
    <location>
        <begin position="52"/>
        <end position="62"/>
    </location>
</feature>
<evidence type="ECO:0000313" key="3">
    <source>
        <dbReference type="Proteomes" id="UP001194580"/>
    </source>
</evidence>
<comment type="caution">
    <text evidence="2">The sequence shown here is derived from an EMBL/GenBank/DDBJ whole genome shotgun (WGS) entry which is preliminary data.</text>
</comment>
<evidence type="ECO:0000256" key="1">
    <source>
        <dbReference type="SAM" id="MobiDB-lite"/>
    </source>
</evidence>
<organism evidence="2 3">
    <name type="scientific">Linnemannia exigua</name>
    <dbReference type="NCBI Taxonomy" id="604196"/>
    <lineage>
        <taxon>Eukaryota</taxon>
        <taxon>Fungi</taxon>
        <taxon>Fungi incertae sedis</taxon>
        <taxon>Mucoromycota</taxon>
        <taxon>Mortierellomycotina</taxon>
        <taxon>Mortierellomycetes</taxon>
        <taxon>Mortierellales</taxon>
        <taxon>Mortierellaceae</taxon>
        <taxon>Linnemannia</taxon>
    </lineage>
</organism>
<dbReference type="AlphaFoldDB" id="A0AAD4CZG7"/>
<evidence type="ECO:0000313" key="2">
    <source>
        <dbReference type="EMBL" id="KAG0247320.1"/>
    </source>
</evidence>
<sequence>MLAGGGELALLRVEVKLRPDVLHHLDGIGGGLREVKAGTMSCSEGGPLLGKDPGGGLGREEE</sequence>
<dbReference type="Proteomes" id="UP001194580">
    <property type="component" value="Unassembled WGS sequence"/>
</dbReference>
<name>A0AAD4CZG7_9FUNG</name>
<dbReference type="EMBL" id="JAAAIL010004794">
    <property type="protein sequence ID" value="KAG0247320.1"/>
    <property type="molecule type" value="Genomic_DNA"/>
</dbReference>
<protein>
    <submittedName>
        <fullName evidence="2">Uncharacterized protein</fullName>
    </submittedName>
</protein>
<accession>A0AAD4CZG7</accession>
<feature type="region of interest" description="Disordered" evidence="1">
    <location>
        <begin position="39"/>
        <end position="62"/>
    </location>
</feature>
<reference evidence="2" key="1">
    <citation type="journal article" date="2020" name="Fungal Divers.">
        <title>Resolving the Mortierellaceae phylogeny through synthesis of multi-gene phylogenetics and phylogenomics.</title>
        <authorList>
            <person name="Vandepol N."/>
            <person name="Liber J."/>
            <person name="Desiro A."/>
            <person name="Na H."/>
            <person name="Kennedy M."/>
            <person name="Barry K."/>
            <person name="Grigoriev I.V."/>
            <person name="Miller A.N."/>
            <person name="O'Donnell K."/>
            <person name="Stajich J.E."/>
            <person name="Bonito G."/>
        </authorList>
    </citation>
    <scope>NUCLEOTIDE SEQUENCE</scope>
    <source>
        <strain evidence="2">NRRL 28262</strain>
    </source>
</reference>
<keyword evidence="3" id="KW-1185">Reference proteome</keyword>
<feature type="non-terminal residue" evidence="2">
    <location>
        <position position="62"/>
    </location>
</feature>
<gene>
    <name evidence="2" type="ORF">BGZ95_008782</name>
</gene>
<proteinExistence type="predicted"/>